<keyword evidence="2" id="KW-0472">Membrane</keyword>
<dbReference type="AlphaFoldDB" id="A0A090N5T8"/>
<accession>A0A090N5T8</accession>
<protein>
    <submittedName>
        <fullName evidence="4">WGS project CBMI000000000 data, contig CS3069_c002967</fullName>
    </submittedName>
</protein>
<feature type="transmembrane region" description="Helical" evidence="2">
    <location>
        <begin position="265"/>
        <end position="286"/>
    </location>
</feature>
<feature type="region of interest" description="Disordered" evidence="1">
    <location>
        <begin position="189"/>
        <end position="261"/>
    </location>
</feature>
<sequence>MAFSVQPHEGHLLRIFLVLVSFLLAPVSPAAVESNIRVFSIEEPDSPREVSPSFMDFPSQHQERDGSCPISGDHWCGSDLPGDFCCSSDSVCKVLAANTTTLCCPKNSKGECEAILPITCQIERQNPLTNPSAEVKSLALNQELKRCGTKNGSKRCCPFGYSCRGDKECVLDKDQDESYAFLLPVPKYSTSSPATSSPATSSPAATSTTASSVTSDILAVETSEAPDRIAQPPLASATDPSNESPTPDDEGEEEKKGGGIGPTGIVTASTVAGVCCLAGIGIFVWMKWFRKKRTDETPNMSLARESWGYFSHRSSPSTRHLHLARGPDDKFIVTPTTAGFTPSFPPLDPIVEEKNSPVELPATPVSLCMWSGIENASVEEPRLAYVVPAAKQQTRNI</sequence>
<name>A0A090N5T8_9HYPO</name>
<proteinExistence type="predicted"/>
<dbReference type="EMBL" id="HG319785">
    <property type="protein sequence ID" value="CEG05880.1"/>
    <property type="molecule type" value="Genomic_DNA"/>
</dbReference>
<evidence type="ECO:0000256" key="2">
    <source>
        <dbReference type="SAM" id="Phobius"/>
    </source>
</evidence>
<keyword evidence="3" id="KW-0732">Signal</keyword>
<feature type="chain" id="PRO_5007382767" evidence="3">
    <location>
        <begin position="30"/>
        <end position="397"/>
    </location>
</feature>
<keyword evidence="2" id="KW-1133">Transmembrane helix</keyword>
<reference evidence="4" key="1">
    <citation type="submission" date="2013-05" db="EMBL/GenBank/DDBJ databases">
        <title>Draft genome sequences of six wheat associated Fusarium spp. isolates.</title>
        <authorList>
            <person name="Moolhuijzen P.M."/>
            <person name="Manners J.M."/>
            <person name="Wilcox S."/>
            <person name="Bellgard M.I."/>
            <person name="Gardiner D.M."/>
        </authorList>
    </citation>
    <scope>NUCLEOTIDE SEQUENCE</scope>
    <source>
        <strain evidence="4">CS3069</strain>
    </source>
</reference>
<evidence type="ECO:0000313" key="4">
    <source>
        <dbReference type="EMBL" id="CEG05106.1"/>
    </source>
</evidence>
<evidence type="ECO:0000256" key="3">
    <source>
        <dbReference type="SAM" id="SignalP"/>
    </source>
</evidence>
<keyword evidence="2" id="KW-0812">Transmembrane</keyword>
<feature type="compositionally biased region" description="Low complexity" evidence="1">
    <location>
        <begin position="189"/>
        <end position="215"/>
    </location>
</feature>
<evidence type="ECO:0000256" key="1">
    <source>
        <dbReference type="SAM" id="MobiDB-lite"/>
    </source>
</evidence>
<gene>
    <name evidence="4" type="ORF">BN850_0094370</name>
</gene>
<feature type="signal peptide" evidence="3">
    <location>
        <begin position="1"/>
        <end position="29"/>
    </location>
</feature>
<dbReference type="EMBL" id="CBMI010002965">
    <property type="protein sequence ID" value="CEG05106.1"/>
    <property type="molecule type" value="Genomic_DNA"/>
</dbReference>
<organism evidence="4">
    <name type="scientific">Fusarium clavum</name>
    <dbReference type="NCBI Taxonomy" id="2594811"/>
    <lineage>
        <taxon>Eukaryota</taxon>
        <taxon>Fungi</taxon>
        <taxon>Dikarya</taxon>
        <taxon>Ascomycota</taxon>
        <taxon>Pezizomycotina</taxon>
        <taxon>Sordariomycetes</taxon>
        <taxon>Hypocreomycetidae</taxon>
        <taxon>Hypocreales</taxon>
        <taxon>Nectriaceae</taxon>
        <taxon>Fusarium</taxon>
        <taxon>Fusarium incarnatum-equiseti species complex</taxon>
    </lineage>
</organism>